<organism evidence="6 7">
    <name type="scientific">Erythrobacter dokdonensis DSW-74</name>
    <dbReference type="NCBI Taxonomy" id="1300349"/>
    <lineage>
        <taxon>Bacteria</taxon>
        <taxon>Pseudomonadati</taxon>
        <taxon>Pseudomonadota</taxon>
        <taxon>Alphaproteobacteria</taxon>
        <taxon>Sphingomonadales</taxon>
        <taxon>Erythrobacteraceae</taxon>
        <taxon>Erythrobacter/Porphyrobacter group</taxon>
        <taxon>Erythrobacter</taxon>
    </lineage>
</organism>
<gene>
    <name evidence="6" type="ORF">I603_2232</name>
</gene>
<protein>
    <submittedName>
        <fullName evidence="6">Membrane-bound lysozyme inhibitor of C-type lysozyme</fullName>
    </submittedName>
</protein>
<sequence length="107" mass="11393">MQSKFIIVLAGAVALAGCNESVGGVGSSTFYDCGSGTRLKVDNLDDNRIMVQMNDDQPVTLAGEPSASGAKFMSATHQFWSKGNEATWTVGRMVPMTCNKVMLPRGM</sequence>
<evidence type="ECO:0000256" key="2">
    <source>
        <dbReference type="ARBA" id="ARBA00023136"/>
    </source>
</evidence>
<keyword evidence="3" id="KW-0564">Palmitate</keyword>
<dbReference type="Pfam" id="PF09864">
    <property type="entry name" value="MliC"/>
    <property type="match status" value="1"/>
</dbReference>
<evidence type="ECO:0000259" key="5">
    <source>
        <dbReference type="Pfam" id="PF09864"/>
    </source>
</evidence>
<comment type="caution">
    <text evidence="6">The sequence shown here is derived from an EMBL/GenBank/DDBJ whole genome shotgun (WGS) entry which is preliminary data.</text>
</comment>
<dbReference type="Proteomes" id="UP000092484">
    <property type="component" value="Unassembled WGS sequence"/>
</dbReference>
<reference evidence="6 7" key="1">
    <citation type="submission" date="2016-06" db="EMBL/GenBank/DDBJ databases">
        <title>Genome sequence of Porphyrobacter dokdonensis DSW-74.</title>
        <authorList>
            <person name="Kim J.F."/>
            <person name="Song J.Y."/>
        </authorList>
    </citation>
    <scope>NUCLEOTIDE SEQUENCE [LARGE SCALE GENOMIC DNA]</scope>
    <source>
        <strain evidence="6 7">DSW-74</strain>
    </source>
</reference>
<dbReference type="STRING" id="1300349.I603_2232"/>
<keyword evidence="2" id="KW-0472">Membrane</keyword>
<feature type="domain" description="C-type lysozyme inhibitor" evidence="5">
    <location>
        <begin position="31"/>
        <end position="95"/>
    </location>
</feature>
<dbReference type="InterPro" id="IPR018660">
    <property type="entry name" value="MliC"/>
</dbReference>
<accession>A0A1A7BGD1</accession>
<keyword evidence="1" id="KW-0732">Signal</keyword>
<proteinExistence type="predicted"/>
<dbReference type="PROSITE" id="PS51257">
    <property type="entry name" value="PROKAR_LIPOPROTEIN"/>
    <property type="match status" value="1"/>
</dbReference>
<dbReference type="SUPFAM" id="SSF141488">
    <property type="entry name" value="YdhA-like"/>
    <property type="match status" value="1"/>
</dbReference>
<dbReference type="AlphaFoldDB" id="A0A1A7BGD1"/>
<name>A0A1A7BGD1_9SPHN</name>
<dbReference type="EMBL" id="LZYB01000006">
    <property type="protein sequence ID" value="OBV10270.1"/>
    <property type="molecule type" value="Genomic_DNA"/>
</dbReference>
<dbReference type="Gene3D" id="2.40.128.200">
    <property type="match status" value="1"/>
</dbReference>
<keyword evidence="4" id="KW-0449">Lipoprotein</keyword>
<evidence type="ECO:0000256" key="1">
    <source>
        <dbReference type="ARBA" id="ARBA00022729"/>
    </source>
</evidence>
<dbReference type="RefSeq" id="WP_068865041.1">
    <property type="nucleotide sequence ID" value="NZ_LZYB01000006.1"/>
</dbReference>
<evidence type="ECO:0000256" key="4">
    <source>
        <dbReference type="ARBA" id="ARBA00023288"/>
    </source>
</evidence>
<dbReference type="InterPro" id="IPR036328">
    <property type="entry name" value="MliC_sf"/>
</dbReference>
<evidence type="ECO:0000256" key="3">
    <source>
        <dbReference type="ARBA" id="ARBA00023139"/>
    </source>
</evidence>
<evidence type="ECO:0000313" key="6">
    <source>
        <dbReference type="EMBL" id="OBV10270.1"/>
    </source>
</evidence>
<evidence type="ECO:0000313" key="7">
    <source>
        <dbReference type="Proteomes" id="UP000092484"/>
    </source>
</evidence>
<keyword evidence="7" id="KW-1185">Reference proteome</keyword>